<comment type="caution">
    <text evidence="2">The sequence shown here is derived from an EMBL/GenBank/DDBJ whole genome shotgun (WGS) entry which is preliminary data.</text>
</comment>
<feature type="chain" id="PRO_5029700366" evidence="1">
    <location>
        <begin position="20"/>
        <end position="169"/>
    </location>
</feature>
<gene>
    <name evidence="2" type="ORF">FOZ61_007294</name>
</gene>
<sequence>MLALAALVSLALLESTHEAAGPIRALESGNGLVAPPLEASRVKRDFDIPPHGRGLNGSWCFVNGVANGEVTQLRIQQLGTSMVINSYVGDPPSFSRTRIIFGHSHRAQDSDCHSYLGSIHSHWYREHAYYRTACAQAKLRRGALVDVFIEEFLGRHQLGVQYVYLLPLM</sequence>
<proteinExistence type="predicted"/>
<keyword evidence="1" id="KW-0732">Signal</keyword>
<evidence type="ECO:0000256" key="1">
    <source>
        <dbReference type="SAM" id="SignalP"/>
    </source>
</evidence>
<evidence type="ECO:0000313" key="2">
    <source>
        <dbReference type="EMBL" id="KAF4667995.1"/>
    </source>
</evidence>
<reference evidence="2 3" key="1">
    <citation type="submission" date="2020-04" db="EMBL/GenBank/DDBJ databases">
        <title>Perkinsus olseni comparative genomics.</title>
        <authorList>
            <person name="Bogema D.R."/>
        </authorList>
    </citation>
    <scope>NUCLEOTIDE SEQUENCE [LARGE SCALE GENOMIC DNA]</scope>
    <source>
        <strain evidence="2">ATCC PRA-179</strain>
    </source>
</reference>
<dbReference type="AlphaFoldDB" id="A0A7J6M919"/>
<evidence type="ECO:0000313" key="3">
    <source>
        <dbReference type="Proteomes" id="UP000570595"/>
    </source>
</evidence>
<name>A0A7J6M919_PEROL</name>
<accession>A0A7J6M919</accession>
<organism evidence="2 3">
    <name type="scientific">Perkinsus olseni</name>
    <name type="common">Perkinsus atlanticus</name>
    <dbReference type="NCBI Taxonomy" id="32597"/>
    <lineage>
        <taxon>Eukaryota</taxon>
        <taxon>Sar</taxon>
        <taxon>Alveolata</taxon>
        <taxon>Perkinsozoa</taxon>
        <taxon>Perkinsea</taxon>
        <taxon>Perkinsida</taxon>
        <taxon>Perkinsidae</taxon>
        <taxon>Perkinsus</taxon>
    </lineage>
</organism>
<dbReference type="EMBL" id="JABAHT010000044">
    <property type="protein sequence ID" value="KAF4667995.1"/>
    <property type="molecule type" value="Genomic_DNA"/>
</dbReference>
<protein>
    <submittedName>
        <fullName evidence="2">Uncharacterized protein</fullName>
    </submittedName>
</protein>
<dbReference type="Proteomes" id="UP000570595">
    <property type="component" value="Unassembled WGS sequence"/>
</dbReference>
<feature type="signal peptide" evidence="1">
    <location>
        <begin position="1"/>
        <end position="19"/>
    </location>
</feature>